<sequence length="252" mass="27764">MSIHWKIENFAVLPSTQDMVKDRALEGEDEGLVVQALTQSEGRGRHGNEWFSPMGNLHMSVLLRPLCTADLAGQISFIVALAVSEAMDEFIAPGHKKTLKWPNDIMIDGKKCAGILLESELSPKGLVGHLVVGVGVNILSAPEGRICIKDVAGEGRLAVHPFRDRVLHYLDTYYLAWKAQGFAPIRKAWLAQAHGIGHKLTARLPQREEKGIFRGLDEAGGLILEVSGDKQIVIRAGEIYFEEPETAPHRLH</sequence>
<dbReference type="Pfam" id="PF03099">
    <property type="entry name" value="BPL_LplA_LipB"/>
    <property type="match status" value="1"/>
</dbReference>
<evidence type="ECO:0000259" key="5">
    <source>
        <dbReference type="PROSITE" id="PS51733"/>
    </source>
</evidence>
<dbReference type="InterPro" id="IPR045864">
    <property type="entry name" value="aa-tRNA-synth_II/BPL/LPL"/>
</dbReference>
<dbReference type="EMBL" id="CP066681">
    <property type="protein sequence ID" value="QQG35321.1"/>
    <property type="molecule type" value="Genomic_DNA"/>
</dbReference>
<evidence type="ECO:0000256" key="2">
    <source>
        <dbReference type="ARBA" id="ARBA00023267"/>
    </source>
</evidence>
<gene>
    <name evidence="6" type="ORF">HYS17_07125</name>
</gene>
<dbReference type="CDD" id="cd16442">
    <property type="entry name" value="BPL"/>
    <property type="match status" value="1"/>
</dbReference>
<reference evidence="6 7" key="1">
    <citation type="submission" date="2020-07" db="EMBL/GenBank/DDBJ databases">
        <title>Huge and variable diversity of episymbiotic CPR bacteria and DPANN archaea in groundwater ecosystems.</title>
        <authorList>
            <person name="He C.Y."/>
            <person name="Keren R."/>
            <person name="Whittaker M."/>
            <person name="Farag I.F."/>
            <person name="Doudna J."/>
            <person name="Cate J.H.D."/>
            <person name="Banfield J.F."/>
        </authorList>
    </citation>
    <scope>NUCLEOTIDE SEQUENCE [LARGE SCALE GENOMIC DNA]</scope>
    <source>
        <strain evidence="6">NC_groundwater_70_Ag_B-0.1um_54_66</strain>
    </source>
</reference>
<evidence type="ECO:0000256" key="4">
    <source>
        <dbReference type="ARBA" id="ARBA00047846"/>
    </source>
</evidence>
<dbReference type="AlphaFoldDB" id="A0A7T5R0P8"/>
<dbReference type="PANTHER" id="PTHR12835">
    <property type="entry name" value="BIOTIN PROTEIN LIGASE"/>
    <property type="match status" value="1"/>
</dbReference>
<dbReference type="EC" id="6.3.4.15" evidence="3"/>
<feature type="domain" description="BPL/LPL catalytic" evidence="5">
    <location>
        <begin position="1"/>
        <end position="182"/>
    </location>
</feature>
<dbReference type="NCBIfam" id="TIGR00121">
    <property type="entry name" value="birA_ligase"/>
    <property type="match status" value="1"/>
</dbReference>
<name>A0A7T5R0P8_9BACT</name>
<dbReference type="InterPro" id="IPR004408">
    <property type="entry name" value="Biotin_CoA_COase_ligase"/>
</dbReference>
<dbReference type="Gene3D" id="3.30.930.10">
    <property type="entry name" value="Bira Bifunctional Protein, Domain 2"/>
    <property type="match status" value="1"/>
</dbReference>
<dbReference type="PROSITE" id="PS51733">
    <property type="entry name" value="BPL_LPL_CATALYTIC"/>
    <property type="match status" value="1"/>
</dbReference>
<dbReference type="Proteomes" id="UP000595362">
    <property type="component" value="Chromosome"/>
</dbReference>
<comment type="catalytic activity">
    <reaction evidence="4">
        <text>biotin + L-lysyl-[protein] + ATP = N(6)-biotinyl-L-lysyl-[protein] + AMP + diphosphate + H(+)</text>
        <dbReference type="Rhea" id="RHEA:11756"/>
        <dbReference type="Rhea" id="RHEA-COMP:9752"/>
        <dbReference type="Rhea" id="RHEA-COMP:10505"/>
        <dbReference type="ChEBI" id="CHEBI:15378"/>
        <dbReference type="ChEBI" id="CHEBI:29969"/>
        <dbReference type="ChEBI" id="CHEBI:30616"/>
        <dbReference type="ChEBI" id="CHEBI:33019"/>
        <dbReference type="ChEBI" id="CHEBI:57586"/>
        <dbReference type="ChEBI" id="CHEBI:83144"/>
        <dbReference type="ChEBI" id="CHEBI:456215"/>
        <dbReference type="EC" id="6.3.4.15"/>
    </reaction>
</comment>
<organism evidence="6 7">
    <name type="scientific">Micavibrio aeruginosavorus</name>
    <dbReference type="NCBI Taxonomy" id="349221"/>
    <lineage>
        <taxon>Bacteria</taxon>
        <taxon>Pseudomonadati</taxon>
        <taxon>Bdellovibrionota</taxon>
        <taxon>Bdellovibrionia</taxon>
        <taxon>Bdellovibrionales</taxon>
        <taxon>Pseudobdellovibrionaceae</taxon>
        <taxon>Micavibrio</taxon>
    </lineage>
</organism>
<evidence type="ECO:0000256" key="3">
    <source>
        <dbReference type="ARBA" id="ARBA00024227"/>
    </source>
</evidence>
<evidence type="ECO:0000256" key="1">
    <source>
        <dbReference type="ARBA" id="ARBA00022598"/>
    </source>
</evidence>
<dbReference type="GO" id="GO:0004077">
    <property type="term" value="F:biotin--[biotin carboxyl-carrier protein] ligase activity"/>
    <property type="evidence" value="ECO:0007669"/>
    <property type="project" value="UniProtKB-EC"/>
</dbReference>
<dbReference type="SUPFAM" id="SSF55681">
    <property type="entry name" value="Class II aaRS and biotin synthetases"/>
    <property type="match status" value="1"/>
</dbReference>
<evidence type="ECO:0000313" key="6">
    <source>
        <dbReference type="EMBL" id="QQG35321.1"/>
    </source>
</evidence>
<evidence type="ECO:0000313" key="7">
    <source>
        <dbReference type="Proteomes" id="UP000595362"/>
    </source>
</evidence>
<dbReference type="InterPro" id="IPR003142">
    <property type="entry name" value="BPL_C"/>
</dbReference>
<dbReference type="PANTHER" id="PTHR12835:SF5">
    <property type="entry name" value="BIOTIN--PROTEIN LIGASE"/>
    <property type="match status" value="1"/>
</dbReference>
<protein>
    <recommendedName>
        <fullName evidence="3">biotin--[biotin carboxyl-carrier protein] ligase</fullName>
        <ecNumber evidence="3">6.3.4.15</ecNumber>
    </recommendedName>
</protein>
<dbReference type="GO" id="GO:0005737">
    <property type="term" value="C:cytoplasm"/>
    <property type="evidence" value="ECO:0007669"/>
    <property type="project" value="TreeGrafter"/>
</dbReference>
<keyword evidence="1 6" id="KW-0436">Ligase</keyword>
<dbReference type="Pfam" id="PF02237">
    <property type="entry name" value="BPL_C"/>
    <property type="match status" value="1"/>
</dbReference>
<dbReference type="InterPro" id="IPR004143">
    <property type="entry name" value="BPL_LPL_catalytic"/>
</dbReference>
<proteinExistence type="predicted"/>
<accession>A0A7T5R0P8</accession>
<keyword evidence="2" id="KW-0092">Biotin</keyword>